<evidence type="ECO:0000256" key="1">
    <source>
        <dbReference type="ARBA" id="ARBA00023015"/>
    </source>
</evidence>
<comment type="caution">
    <text evidence="5">The sequence shown here is derived from an EMBL/GenBank/DDBJ whole genome shotgun (WGS) entry which is preliminary data.</text>
</comment>
<evidence type="ECO:0000259" key="4">
    <source>
        <dbReference type="PROSITE" id="PS50995"/>
    </source>
</evidence>
<dbReference type="InterPro" id="IPR036388">
    <property type="entry name" value="WH-like_DNA-bd_sf"/>
</dbReference>
<organism evidence="5 6">
    <name type="scientific">Leptospira ainlahdjerensis</name>
    <dbReference type="NCBI Taxonomy" id="2810033"/>
    <lineage>
        <taxon>Bacteria</taxon>
        <taxon>Pseudomonadati</taxon>
        <taxon>Spirochaetota</taxon>
        <taxon>Spirochaetia</taxon>
        <taxon>Leptospirales</taxon>
        <taxon>Leptospiraceae</taxon>
        <taxon>Leptospira</taxon>
    </lineage>
</organism>
<name>A0ABS2UD82_9LEPT</name>
<evidence type="ECO:0000256" key="3">
    <source>
        <dbReference type="ARBA" id="ARBA00023163"/>
    </source>
</evidence>
<proteinExistence type="predicted"/>
<dbReference type="PANTHER" id="PTHR42756:SF1">
    <property type="entry name" value="TRANSCRIPTIONAL REPRESSOR OF EMRAB OPERON"/>
    <property type="match status" value="1"/>
</dbReference>
<dbReference type="PANTHER" id="PTHR42756">
    <property type="entry name" value="TRANSCRIPTIONAL REGULATOR, MARR"/>
    <property type="match status" value="1"/>
</dbReference>
<keyword evidence="1" id="KW-0805">Transcription regulation</keyword>
<gene>
    <name evidence="5" type="ORF">JWG45_14260</name>
</gene>
<accession>A0ABS2UD82</accession>
<dbReference type="InterPro" id="IPR000835">
    <property type="entry name" value="HTH_MarR-typ"/>
</dbReference>
<sequence length="150" mass="17361">MNSFQIENTLGYRINRCAIVLKQELQERFFRAGFTITPEEWIILNRLWENDKMTQNELSQKTLKDKTTVTRFLNDMEKDGLIQRVPSSTDRRNNHIHLTAKGRGLKEKLIPIAKSLLSDAAKGLDPKALEVTLSSLMEIEKNMTKLRTTE</sequence>
<evidence type="ECO:0000313" key="5">
    <source>
        <dbReference type="EMBL" id="MBM9578313.1"/>
    </source>
</evidence>
<feature type="domain" description="HTH marR-type" evidence="4">
    <location>
        <begin position="7"/>
        <end position="145"/>
    </location>
</feature>
<keyword evidence="6" id="KW-1185">Reference proteome</keyword>
<dbReference type="PRINTS" id="PR00598">
    <property type="entry name" value="HTHMARR"/>
</dbReference>
<dbReference type="PROSITE" id="PS50995">
    <property type="entry name" value="HTH_MARR_2"/>
    <property type="match status" value="1"/>
</dbReference>
<reference evidence="5 6" key="1">
    <citation type="submission" date="2021-02" db="EMBL/GenBank/DDBJ databases">
        <title>Leptospira ainlahdjerensis sp. nov., Leptospira ainazelensis sp. nov., Leptospira abararensis sp. nov. and Leptospira chreensis sp. nov., four new species isolated from water sources in Algeria.</title>
        <authorList>
            <person name="Amara Korba A."/>
            <person name="Kainiu M."/>
            <person name="Vincent A.T."/>
            <person name="Mariet J.-F."/>
            <person name="Veyrier F.J."/>
            <person name="Goarant C."/>
            <person name="Picardeau M."/>
        </authorList>
    </citation>
    <scope>NUCLEOTIDE SEQUENCE [LARGE SCALE GENOMIC DNA]</scope>
    <source>
        <strain evidence="5 6">201903070</strain>
    </source>
</reference>
<dbReference type="SUPFAM" id="SSF46785">
    <property type="entry name" value="Winged helix' DNA-binding domain"/>
    <property type="match status" value="1"/>
</dbReference>
<dbReference type="RefSeq" id="WP_205280358.1">
    <property type="nucleotide sequence ID" value="NZ_JAFFPU010000051.1"/>
</dbReference>
<dbReference type="InterPro" id="IPR036390">
    <property type="entry name" value="WH_DNA-bd_sf"/>
</dbReference>
<keyword evidence="2" id="KW-0238">DNA-binding</keyword>
<dbReference type="InterPro" id="IPR023187">
    <property type="entry name" value="Tscrpt_reg_MarR-type_CS"/>
</dbReference>
<keyword evidence="3" id="KW-0804">Transcription</keyword>
<evidence type="ECO:0000313" key="6">
    <source>
        <dbReference type="Proteomes" id="UP000724686"/>
    </source>
</evidence>
<dbReference type="SMART" id="SM00347">
    <property type="entry name" value="HTH_MARR"/>
    <property type="match status" value="1"/>
</dbReference>
<dbReference type="Pfam" id="PF01047">
    <property type="entry name" value="MarR"/>
    <property type="match status" value="1"/>
</dbReference>
<dbReference type="EMBL" id="JAFFPU010000051">
    <property type="protein sequence ID" value="MBM9578313.1"/>
    <property type="molecule type" value="Genomic_DNA"/>
</dbReference>
<dbReference type="Proteomes" id="UP000724686">
    <property type="component" value="Unassembled WGS sequence"/>
</dbReference>
<dbReference type="PROSITE" id="PS01117">
    <property type="entry name" value="HTH_MARR_1"/>
    <property type="match status" value="1"/>
</dbReference>
<evidence type="ECO:0000256" key="2">
    <source>
        <dbReference type="ARBA" id="ARBA00023125"/>
    </source>
</evidence>
<protein>
    <submittedName>
        <fullName evidence="5">MarR family transcriptional regulator</fullName>
    </submittedName>
</protein>
<dbReference type="Gene3D" id="1.10.10.10">
    <property type="entry name" value="Winged helix-like DNA-binding domain superfamily/Winged helix DNA-binding domain"/>
    <property type="match status" value="1"/>
</dbReference>